<dbReference type="InterPro" id="IPR007630">
    <property type="entry name" value="RNA_pol_sigma70_r4"/>
</dbReference>
<feature type="domain" description="RNA polymerase sigma-70 region 4" evidence="7">
    <location>
        <begin position="109"/>
        <end position="157"/>
    </location>
</feature>
<dbReference type="InterPro" id="IPR007627">
    <property type="entry name" value="RNA_pol_sigma70_r2"/>
</dbReference>
<name>A0A4Q7M7A7_9MICO</name>
<feature type="domain" description="RNA polymerase sigma-70 region 2" evidence="6">
    <location>
        <begin position="14"/>
        <end position="78"/>
    </location>
</feature>
<comment type="similarity">
    <text evidence="1">Belongs to the sigma-70 factor family. ECF subfamily.</text>
</comment>
<reference evidence="8 9" key="1">
    <citation type="submission" date="2019-02" db="EMBL/GenBank/DDBJ databases">
        <title>Sequencing the genomes of 1000 actinobacteria strains.</title>
        <authorList>
            <person name="Klenk H.-P."/>
        </authorList>
    </citation>
    <scope>NUCLEOTIDE SEQUENCE [LARGE SCALE GENOMIC DNA]</scope>
    <source>
        <strain evidence="8 9">DSM 16932</strain>
    </source>
</reference>
<dbReference type="InterPro" id="IPR013324">
    <property type="entry name" value="RNA_pol_sigma_r3/r4-like"/>
</dbReference>
<comment type="caution">
    <text evidence="8">The sequence shown here is derived from an EMBL/GenBank/DDBJ whole genome shotgun (WGS) entry which is preliminary data.</text>
</comment>
<keyword evidence="3" id="KW-0731">Sigma factor</keyword>
<organism evidence="8 9">
    <name type="scientific">Xylanimonas ulmi</name>
    <dbReference type="NCBI Taxonomy" id="228973"/>
    <lineage>
        <taxon>Bacteria</taxon>
        <taxon>Bacillati</taxon>
        <taxon>Actinomycetota</taxon>
        <taxon>Actinomycetes</taxon>
        <taxon>Micrococcales</taxon>
        <taxon>Promicromonosporaceae</taxon>
        <taxon>Xylanimonas</taxon>
    </lineage>
</organism>
<sequence length="167" mass="18645">MARDDDLLVAVHGAHAAALHRYVRHLTSDEEQTRDVVQETLLRAWRHPEVLERPPDSVRAWLFTVAHHLVIDARRSARYAHERSTAAVPEQSEPDRTQAVLDAWLVGDALAALTPEHRAVVVGAYYGDRSVAQLADELGVPPGTVKSRMHYAMRALRLALQERGVTP</sequence>
<dbReference type="SUPFAM" id="SSF88946">
    <property type="entry name" value="Sigma2 domain of RNA polymerase sigma factors"/>
    <property type="match status" value="1"/>
</dbReference>
<dbReference type="InterPro" id="IPR036388">
    <property type="entry name" value="WH-like_DNA-bd_sf"/>
</dbReference>
<proteinExistence type="inferred from homology"/>
<dbReference type="PANTHER" id="PTHR43133">
    <property type="entry name" value="RNA POLYMERASE ECF-TYPE SIGMA FACTO"/>
    <property type="match status" value="1"/>
</dbReference>
<evidence type="ECO:0000313" key="9">
    <source>
        <dbReference type="Proteomes" id="UP000293852"/>
    </source>
</evidence>
<dbReference type="Gene3D" id="1.10.1740.10">
    <property type="match status" value="1"/>
</dbReference>
<evidence type="ECO:0000256" key="4">
    <source>
        <dbReference type="ARBA" id="ARBA00023125"/>
    </source>
</evidence>
<keyword evidence="4" id="KW-0238">DNA-binding</keyword>
<dbReference type="GO" id="GO:0006352">
    <property type="term" value="P:DNA-templated transcription initiation"/>
    <property type="evidence" value="ECO:0007669"/>
    <property type="project" value="InterPro"/>
</dbReference>
<dbReference type="EMBL" id="SGWX01000001">
    <property type="protein sequence ID" value="RZS62528.1"/>
    <property type="molecule type" value="Genomic_DNA"/>
</dbReference>
<evidence type="ECO:0000256" key="3">
    <source>
        <dbReference type="ARBA" id="ARBA00023082"/>
    </source>
</evidence>
<dbReference type="AlphaFoldDB" id="A0A4Q7M7A7"/>
<accession>A0A4Q7M7A7</accession>
<dbReference type="GO" id="GO:0016987">
    <property type="term" value="F:sigma factor activity"/>
    <property type="evidence" value="ECO:0007669"/>
    <property type="project" value="UniProtKB-KW"/>
</dbReference>
<dbReference type="Gene3D" id="1.10.10.10">
    <property type="entry name" value="Winged helix-like DNA-binding domain superfamily/Winged helix DNA-binding domain"/>
    <property type="match status" value="1"/>
</dbReference>
<dbReference type="Proteomes" id="UP000293852">
    <property type="component" value="Unassembled WGS sequence"/>
</dbReference>
<dbReference type="PANTHER" id="PTHR43133:SF52">
    <property type="entry name" value="ECF RNA POLYMERASE SIGMA FACTOR SIGL"/>
    <property type="match status" value="1"/>
</dbReference>
<gene>
    <name evidence="8" type="ORF">EV386_2864</name>
</gene>
<dbReference type="RefSeq" id="WP_130416013.1">
    <property type="nucleotide sequence ID" value="NZ_SGWX01000001.1"/>
</dbReference>
<dbReference type="NCBIfam" id="NF007227">
    <property type="entry name" value="PRK09645.1"/>
    <property type="match status" value="1"/>
</dbReference>
<dbReference type="OrthoDB" id="9811152at2"/>
<dbReference type="NCBIfam" id="TIGR02937">
    <property type="entry name" value="sigma70-ECF"/>
    <property type="match status" value="1"/>
</dbReference>
<dbReference type="InterPro" id="IPR039425">
    <property type="entry name" value="RNA_pol_sigma-70-like"/>
</dbReference>
<dbReference type="GO" id="GO:0003677">
    <property type="term" value="F:DNA binding"/>
    <property type="evidence" value="ECO:0007669"/>
    <property type="project" value="UniProtKB-KW"/>
</dbReference>
<protein>
    <submittedName>
        <fullName evidence="8">RNA polymerase sigma-70 factor (ECF subfamily)</fullName>
    </submittedName>
</protein>
<dbReference type="Pfam" id="PF04545">
    <property type="entry name" value="Sigma70_r4"/>
    <property type="match status" value="1"/>
</dbReference>
<keyword evidence="9" id="KW-1185">Reference proteome</keyword>
<dbReference type="InterPro" id="IPR013325">
    <property type="entry name" value="RNA_pol_sigma_r2"/>
</dbReference>
<evidence type="ECO:0000256" key="2">
    <source>
        <dbReference type="ARBA" id="ARBA00023015"/>
    </source>
</evidence>
<dbReference type="SUPFAM" id="SSF88659">
    <property type="entry name" value="Sigma3 and sigma4 domains of RNA polymerase sigma factors"/>
    <property type="match status" value="1"/>
</dbReference>
<dbReference type="Pfam" id="PF04542">
    <property type="entry name" value="Sigma70_r2"/>
    <property type="match status" value="1"/>
</dbReference>
<evidence type="ECO:0000256" key="1">
    <source>
        <dbReference type="ARBA" id="ARBA00010641"/>
    </source>
</evidence>
<evidence type="ECO:0000313" key="8">
    <source>
        <dbReference type="EMBL" id="RZS62528.1"/>
    </source>
</evidence>
<dbReference type="CDD" id="cd06171">
    <property type="entry name" value="Sigma70_r4"/>
    <property type="match status" value="1"/>
</dbReference>
<evidence type="ECO:0000259" key="7">
    <source>
        <dbReference type="Pfam" id="PF04545"/>
    </source>
</evidence>
<keyword evidence="2" id="KW-0805">Transcription regulation</keyword>
<dbReference type="InterPro" id="IPR014284">
    <property type="entry name" value="RNA_pol_sigma-70_dom"/>
</dbReference>
<evidence type="ECO:0000259" key="6">
    <source>
        <dbReference type="Pfam" id="PF04542"/>
    </source>
</evidence>
<evidence type="ECO:0000256" key="5">
    <source>
        <dbReference type="ARBA" id="ARBA00023163"/>
    </source>
</evidence>
<keyword evidence="5" id="KW-0804">Transcription</keyword>